<dbReference type="FunFam" id="2.60.40.1180:FF:000023">
    <property type="entry name" value="neutral alpha-glucosidase AB isoform X2"/>
    <property type="match status" value="1"/>
</dbReference>
<dbReference type="CDD" id="cd04601">
    <property type="entry name" value="CBS_pair_IMPDH"/>
    <property type="match status" value="1"/>
</dbReference>
<evidence type="ECO:0000256" key="14">
    <source>
        <dbReference type="ARBA" id="ARBA00048028"/>
    </source>
</evidence>
<evidence type="ECO:0000256" key="5">
    <source>
        <dbReference type="ARBA" id="ARBA00022723"/>
    </source>
</evidence>
<evidence type="ECO:0000256" key="4">
    <source>
        <dbReference type="ARBA" id="ARBA00007806"/>
    </source>
</evidence>
<dbReference type="PROSITE" id="PS00129">
    <property type="entry name" value="GLYCOSYL_HYDROL_F31_1"/>
    <property type="match status" value="1"/>
</dbReference>
<evidence type="ECO:0000256" key="6">
    <source>
        <dbReference type="ARBA" id="ARBA00022749"/>
    </source>
</evidence>
<dbReference type="GO" id="GO:0004557">
    <property type="term" value="F:alpha-galactosidase activity"/>
    <property type="evidence" value="ECO:0007669"/>
    <property type="project" value="UniProtKB-EC"/>
</dbReference>
<dbReference type="CDD" id="cd06602">
    <property type="entry name" value="GH31_MGAM_SI_GAA"/>
    <property type="match status" value="1"/>
</dbReference>
<keyword evidence="5 17" id="KW-0479">Metal-binding</keyword>
<dbReference type="EMBL" id="RBNI01003751">
    <property type="protein sequence ID" value="RUP48064.1"/>
    <property type="molecule type" value="Genomic_DNA"/>
</dbReference>
<evidence type="ECO:0000256" key="12">
    <source>
        <dbReference type="ARBA" id="ARBA00023122"/>
    </source>
</evidence>
<keyword evidence="10" id="KW-0560">Oxidoreductase</keyword>
<dbReference type="FunFam" id="3.20.20.70:FF:000086">
    <property type="entry name" value="IMP dehydrogenase, putative"/>
    <property type="match status" value="1"/>
</dbReference>
<dbReference type="InterPro" id="IPR017853">
    <property type="entry name" value="GH"/>
</dbReference>
<dbReference type="EC" id="1.1.1.205" evidence="17"/>
<dbReference type="GO" id="GO:0003938">
    <property type="term" value="F:IMP dehydrogenase activity"/>
    <property type="evidence" value="ECO:0007669"/>
    <property type="project" value="UniProtKB-EC"/>
</dbReference>
<keyword evidence="8 19" id="KW-0378">Hydrolase</keyword>
<evidence type="ECO:0000313" key="19">
    <source>
        <dbReference type="EMBL" id="RUP48064.1"/>
    </source>
</evidence>
<evidence type="ECO:0000256" key="2">
    <source>
        <dbReference type="ARBA" id="ARBA00001958"/>
    </source>
</evidence>
<protein>
    <recommendedName>
        <fullName evidence="17">Inosine-5'-monophosphate dehydrogenase</fullName>
        <ecNumber evidence="17">1.1.1.205</ecNumber>
    </recommendedName>
</protein>
<comment type="similarity">
    <text evidence="3">Belongs to the IMPDH/GMPR family.</text>
</comment>
<dbReference type="InterPro" id="IPR000644">
    <property type="entry name" value="CBS_dom"/>
</dbReference>
<evidence type="ECO:0000256" key="1">
    <source>
        <dbReference type="ARBA" id="ARBA00001255"/>
    </source>
</evidence>
<dbReference type="SUPFAM" id="SSF51412">
    <property type="entry name" value="Inosine monophosphate dehydrogenase (IMPDH)"/>
    <property type="match status" value="2"/>
</dbReference>
<dbReference type="PANTHER" id="PTHR11911:SF111">
    <property type="entry name" value="INOSINE-5'-MONOPHOSPHATE DEHYDROGENASE"/>
    <property type="match status" value="1"/>
</dbReference>
<dbReference type="PANTHER" id="PTHR11911">
    <property type="entry name" value="INOSINE-5-MONOPHOSPHATE DEHYDROGENASE RELATED"/>
    <property type="match status" value="1"/>
</dbReference>
<sequence length="1613" mass="178084">YYLSTLTQGVRGYINDAPSRPPSVFCHINRNTMVVPTEFLRADKATSYLSEYASGDGLAAAELLDEKVNGGLTYNDFLILPGYIDFPADQVSLESRITKKITLKTPFMSSPMDTVTETDMAINMADVTNLTINELPASDTTHFRNLINQLLGGIGIIHHNCSAEEQAEMVRKVKMFENGFIADPVVLSPDHVVGNVREIKAKFGFCGIPITETGKLNGKLIGIVTSRDIQFHKDDATALKHVMVTDLVTAHQGVTLEEANEILRSSKKGKLPIIDDNGHLVSLLARSDLLKNLNFPLASKSPDSKQLLCGAAIGTRPDDKDRLQKLVNAGLDLVVLDSSQGNSLYQIDMIKYIKRVHSRLQVVAGNVVTREQAANLIQAGADGIRVGMGSGSICITQEVMAVGRPQGTAVYRVAQFANRFGVPVIADGGIQNVGHITKALALGASAVMMGGLLAGTTESPGEYFYHEGKRLKKYRGMGSIDAMEKDKGSSKDGNAATKRYFSEGDAVKVAQGVAGAVVDKGSIRKFVPYLATGLQHGLQDIGARSVRELRENVDGGKIRFEKRTPAAQLEGGVHGLHSYEKRLFSHGAAIYQGDNTTPIFWSLWIMIYALVHTITANRPGQGVDNVEKWGEPGLPGLDAKRASRFHASLLAPFAMSRPTLNAHTTTPRPAATEVVNDYLPTIITRYALTNPTTTQHTFDADLTLANPPTSDLGPDVHKLRLSVEHQTPTRTRVLIGDAAGTRWTVPREVIETDPDGSEGVADAWWPGLEVEYTTKPFGFSVSRVGEPGNRLFDSIGSKMVFKEQYLELSTKVPEEANIYGLGEVNSTFRRKFASGKDGKEGVNSERGTVTTIWCRDAPVPRHENVYGAHPFYMEMRNGQAHGVLLLSSNGMDICLTRGKITYKVIGGVLDFYFFTGPTPAAVVSQYLQLVGRPAMPPLWALGAHQCRWGYEDIDKVKSVVHGYKDAQVPLDCMWLDIDYMDRFKTFTHDPVRFSSAAFRALLDELHAHHQHMVIILDPGVKVEDGYEAFEDGMRRGVFLRIKRARRDGEKAMIGDIRVGKDEVDTVFVGRVWPGKTVWPDWFNPETQAYWTEQIQKWHDQFPVDGLWIDMNEISNFADGDCSALSNMEAFAMIPTGNQSVEDMVEESSQETKKHHEIENITEATLPEAEKHHHMVDSANPVDTPLLDGALAGPVVLITPPAPLPPFTVHNPPYPINNGGTWEPLHTRTSAQDVYHHGNILEYDAHNLYGHMEARATYEAMRKVRPEERPFVLTRSSFVGTGRWAAHWLGDNWSTYADMADSIVGVFNFQLFGIPFVGADVGGFNQTPTEELMIRWTQLGSFHPFLRNHNGLNYPGQEPHRWPSVARAARRWYSFRYALLPYWYTLFHAASARGATVVRPLLFEFPDDVETLSLERQFMVGPAILVSPVLDEGATSVKAYLPPGNKWYAFPSGTEEPQSAWVELEAPLEEMPVHIRGGQVVPLWNKPGLTIAATRAASRVVLVVALDTEGRAEGELYLDDGSVLPAGRSWWGRFVVQRGGRGIDVVEAWKVGEGEGAECVVGEMVVMGLKGREGKMVVRVGKDGREVAGRWEGEKFVVDGLEERVEEGWKLVWS</sequence>
<dbReference type="UniPathway" id="UPA00601">
    <property type="reaction ID" value="UER00295"/>
</dbReference>
<feature type="domain" description="CBS" evidence="18">
    <location>
        <begin position="180"/>
        <end position="239"/>
    </location>
</feature>
<dbReference type="OrthoDB" id="416622at2759"/>
<dbReference type="PROSITE" id="PS00487">
    <property type="entry name" value="IMP_DH_GMP_RED"/>
    <property type="match status" value="1"/>
</dbReference>
<comment type="catalytic activity">
    <reaction evidence="1">
        <text>Hydrolysis of terminal, non-reducing alpha-D-galactose residues in alpha-D-galactosides, including galactose oligosaccharides, galactomannans and galactolipids.</text>
        <dbReference type="EC" id="3.2.1.22"/>
    </reaction>
</comment>
<dbReference type="Pfam" id="PF00571">
    <property type="entry name" value="CBS"/>
    <property type="match status" value="1"/>
</dbReference>
<keyword evidence="12 16" id="KW-0129">CBS domain</keyword>
<dbReference type="SUPFAM" id="SSF51011">
    <property type="entry name" value="Glycosyl hydrolase domain"/>
    <property type="match status" value="1"/>
</dbReference>
<dbReference type="GO" id="GO:0006183">
    <property type="term" value="P:GTP biosynthetic process"/>
    <property type="evidence" value="ECO:0007669"/>
    <property type="project" value="TreeGrafter"/>
</dbReference>
<evidence type="ECO:0000256" key="9">
    <source>
        <dbReference type="ARBA" id="ARBA00022958"/>
    </source>
</evidence>
<dbReference type="SUPFAM" id="SSF74650">
    <property type="entry name" value="Galactose mutarotase-like"/>
    <property type="match status" value="1"/>
</dbReference>
<dbReference type="InterPro" id="IPR013785">
    <property type="entry name" value="Aldolase_TIM"/>
</dbReference>
<dbReference type="PROSITE" id="PS51371">
    <property type="entry name" value="CBS"/>
    <property type="match status" value="2"/>
</dbReference>
<keyword evidence="11 17" id="KW-0520">NAD</keyword>
<dbReference type="Pfam" id="PF13802">
    <property type="entry name" value="Gal_mutarotas_2"/>
    <property type="match status" value="1"/>
</dbReference>
<dbReference type="Pfam" id="PF21365">
    <property type="entry name" value="Glyco_hydro_31_3rd"/>
    <property type="match status" value="1"/>
</dbReference>
<dbReference type="SUPFAM" id="SSF51445">
    <property type="entry name" value="(Trans)glycosidases"/>
    <property type="match status" value="1"/>
</dbReference>
<evidence type="ECO:0000256" key="10">
    <source>
        <dbReference type="ARBA" id="ARBA00023002"/>
    </source>
</evidence>
<dbReference type="GO" id="GO:0005737">
    <property type="term" value="C:cytoplasm"/>
    <property type="evidence" value="ECO:0007669"/>
    <property type="project" value="TreeGrafter"/>
</dbReference>
<evidence type="ECO:0000256" key="11">
    <source>
        <dbReference type="ARBA" id="ARBA00023027"/>
    </source>
</evidence>
<dbReference type="InterPro" id="IPR048395">
    <property type="entry name" value="Glyco_hydro_31_C"/>
</dbReference>
<reference evidence="19 20" key="1">
    <citation type="journal article" date="2018" name="New Phytol.">
        <title>Phylogenomics of Endogonaceae and evolution of mycorrhizas within Mucoromycota.</title>
        <authorList>
            <person name="Chang Y."/>
            <person name="Desiro A."/>
            <person name="Na H."/>
            <person name="Sandor L."/>
            <person name="Lipzen A."/>
            <person name="Clum A."/>
            <person name="Barry K."/>
            <person name="Grigoriev I.V."/>
            <person name="Martin F.M."/>
            <person name="Stajich J.E."/>
            <person name="Smith M.E."/>
            <person name="Bonito G."/>
            <person name="Spatafora J.W."/>
        </authorList>
    </citation>
    <scope>NUCLEOTIDE SEQUENCE [LARGE SCALE GENOMIC DNA]</scope>
    <source>
        <strain evidence="19 20">GMNB39</strain>
    </source>
</reference>
<dbReference type="InterPro" id="IPR001093">
    <property type="entry name" value="IMP_DH_GMPRt"/>
</dbReference>
<evidence type="ECO:0000256" key="17">
    <source>
        <dbReference type="RuleBase" id="RU003928"/>
    </source>
</evidence>
<dbReference type="InterPro" id="IPR000322">
    <property type="entry name" value="Glyco_hydro_31_TIM"/>
</dbReference>
<dbReference type="Pfam" id="PF00478">
    <property type="entry name" value="IMPDH"/>
    <property type="match status" value="2"/>
</dbReference>
<dbReference type="Gene3D" id="2.60.40.1760">
    <property type="entry name" value="glycosyl hydrolase (family 31)"/>
    <property type="match status" value="1"/>
</dbReference>
<dbReference type="GO" id="GO:0030246">
    <property type="term" value="F:carbohydrate binding"/>
    <property type="evidence" value="ECO:0007669"/>
    <property type="project" value="InterPro"/>
</dbReference>
<dbReference type="CDD" id="cd00381">
    <property type="entry name" value="IMPDH"/>
    <property type="match status" value="1"/>
</dbReference>
<dbReference type="InterPro" id="IPR015875">
    <property type="entry name" value="IMP_DH/GMP_Rdtase_CS"/>
</dbReference>
<dbReference type="InterPro" id="IPR025887">
    <property type="entry name" value="Glyco_hydro_31_N_dom"/>
</dbReference>
<dbReference type="InterPro" id="IPR005990">
    <property type="entry name" value="IMP_DH"/>
</dbReference>
<keyword evidence="20" id="KW-1185">Reference proteome</keyword>
<evidence type="ECO:0000256" key="7">
    <source>
        <dbReference type="ARBA" id="ARBA00022755"/>
    </source>
</evidence>
<evidence type="ECO:0000256" key="8">
    <source>
        <dbReference type="ARBA" id="ARBA00022801"/>
    </source>
</evidence>
<dbReference type="InterPro" id="IPR013780">
    <property type="entry name" value="Glyco_hydro_b"/>
</dbReference>
<dbReference type="Proteomes" id="UP000268093">
    <property type="component" value="Unassembled WGS sequence"/>
</dbReference>
<dbReference type="CDD" id="cd14752">
    <property type="entry name" value="GH31_N"/>
    <property type="match status" value="1"/>
</dbReference>
<comment type="caution">
    <text evidence="19">The sequence shown here is derived from an EMBL/GenBank/DDBJ whole genome shotgun (WGS) entry which is preliminary data.</text>
</comment>
<dbReference type="Pfam" id="PF01055">
    <property type="entry name" value="Glyco_hydro_31_2nd"/>
    <property type="match status" value="1"/>
</dbReference>
<comment type="catalytic activity">
    <reaction evidence="14 17">
        <text>IMP + NAD(+) + H2O = XMP + NADH + H(+)</text>
        <dbReference type="Rhea" id="RHEA:11708"/>
        <dbReference type="ChEBI" id="CHEBI:15377"/>
        <dbReference type="ChEBI" id="CHEBI:15378"/>
        <dbReference type="ChEBI" id="CHEBI:57464"/>
        <dbReference type="ChEBI" id="CHEBI:57540"/>
        <dbReference type="ChEBI" id="CHEBI:57945"/>
        <dbReference type="ChEBI" id="CHEBI:58053"/>
        <dbReference type="EC" id="1.1.1.205"/>
    </reaction>
</comment>
<comment type="similarity">
    <text evidence="4">Belongs to the glycosyl hydrolase 31 family.</text>
</comment>
<gene>
    <name evidence="19" type="ORF">BC936DRAFT_145004</name>
</gene>
<organism evidence="19 20">
    <name type="scientific">Jimgerdemannia flammicorona</name>
    <dbReference type="NCBI Taxonomy" id="994334"/>
    <lineage>
        <taxon>Eukaryota</taxon>
        <taxon>Fungi</taxon>
        <taxon>Fungi incertae sedis</taxon>
        <taxon>Mucoromycota</taxon>
        <taxon>Mucoromycotina</taxon>
        <taxon>Endogonomycetes</taxon>
        <taxon>Endogonales</taxon>
        <taxon>Endogonaceae</taxon>
        <taxon>Jimgerdemannia</taxon>
    </lineage>
</organism>
<dbReference type="GO" id="GO:0005975">
    <property type="term" value="P:carbohydrate metabolic process"/>
    <property type="evidence" value="ECO:0007669"/>
    <property type="project" value="InterPro"/>
</dbReference>
<accession>A0A433DB55</accession>
<dbReference type="SMART" id="SM01240">
    <property type="entry name" value="IMPDH"/>
    <property type="match status" value="1"/>
</dbReference>
<keyword evidence="13" id="KW-0326">Glycosidase</keyword>
<comment type="cofactor">
    <cofactor evidence="2">
        <name>K(+)</name>
        <dbReference type="ChEBI" id="CHEBI:29103"/>
    </cofactor>
</comment>
<keyword evidence="6 17" id="KW-0332">GMP biosynthesis</keyword>
<dbReference type="HAMAP" id="MF_01964">
    <property type="entry name" value="IMPDH"/>
    <property type="match status" value="1"/>
</dbReference>
<proteinExistence type="inferred from homology"/>
<dbReference type="GO" id="GO:0046872">
    <property type="term" value="F:metal ion binding"/>
    <property type="evidence" value="ECO:0007669"/>
    <property type="project" value="UniProtKB-KW"/>
</dbReference>
<evidence type="ECO:0000313" key="20">
    <source>
        <dbReference type="Proteomes" id="UP000268093"/>
    </source>
</evidence>
<evidence type="ECO:0000256" key="16">
    <source>
        <dbReference type="PROSITE-ProRule" id="PRU00703"/>
    </source>
</evidence>
<comment type="pathway">
    <text evidence="17">Purine metabolism; XMP biosynthesis via de novo pathway; XMP from IMP: step 1/1.</text>
</comment>
<evidence type="ECO:0000259" key="18">
    <source>
        <dbReference type="PROSITE" id="PS51371"/>
    </source>
</evidence>
<feature type="non-terminal residue" evidence="19">
    <location>
        <position position="1"/>
    </location>
</feature>
<evidence type="ECO:0000256" key="15">
    <source>
        <dbReference type="ARBA" id="ARBA00056556"/>
    </source>
</evidence>
<dbReference type="InterPro" id="IPR030458">
    <property type="entry name" value="Glyco_hydro_31_AS"/>
</dbReference>
<comment type="function">
    <text evidence="15">Catalyzes the conversion of inosine 5'-phosphate (IMP) to xanthosine 5'-phosphate (XMP), the first committed and rate-limiting step in the de novo synthesis of guanine nucleotides, and therefore plays an important role in the regulation of cell growth.</text>
</comment>
<dbReference type="Gene3D" id="2.60.40.1180">
    <property type="entry name" value="Golgi alpha-mannosidase II"/>
    <property type="match status" value="2"/>
</dbReference>
<dbReference type="Gene3D" id="3.20.20.80">
    <property type="entry name" value="Glycosidases"/>
    <property type="match status" value="2"/>
</dbReference>
<dbReference type="Gene3D" id="3.20.20.70">
    <property type="entry name" value="Aldolase class I"/>
    <property type="match status" value="2"/>
</dbReference>
<keyword evidence="9 17" id="KW-0630">Potassium</keyword>
<dbReference type="NCBIfam" id="TIGR01302">
    <property type="entry name" value="IMP_dehydrog"/>
    <property type="match status" value="1"/>
</dbReference>
<evidence type="ECO:0000256" key="3">
    <source>
        <dbReference type="ARBA" id="ARBA00005502"/>
    </source>
</evidence>
<dbReference type="InterPro" id="IPR011013">
    <property type="entry name" value="Gal_mutarotase_sf_dom"/>
</dbReference>
<keyword evidence="7 17" id="KW-0658">Purine biosynthesis</keyword>
<feature type="domain" description="CBS" evidence="18">
    <location>
        <begin position="243"/>
        <end position="299"/>
    </location>
</feature>
<dbReference type="GO" id="GO:0006177">
    <property type="term" value="P:GMP biosynthetic process"/>
    <property type="evidence" value="ECO:0007669"/>
    <property type="project" value="UniProtKB-KW"/>
</dbReference>
<evidence type="ECO:0000256" key="13">
    <source>
        <dbReference type="ARBA" id="ARBA00023295"/>
    </source>
</evidence>
<dbReference type="SMART" id="SM00116">
    <property type="entry name" value="CBS"/>
    <property type="match status" value="2"/>
</dbReference>
<name>A0A433DB55_9FUNG</name>